<comment type="function">
    <text evidence="11">Catalyzes the addition of meso-diaminopimelic acid to the nucleotide precursor UDP-N-acetylmuramoyl-L-alanyl-D-glutamate (UMAG) in the biosynthesis of bacterial cell-wall peptidoglycan.</text>
</comment>
<feature type="binding site" evidence="11">
    <location>
        <position position="435"/>
    </location>
    <ligand>
        <name>meso-2,6-diaminopimelate</name>
        <dbReference type="ChEBI" id="CHEBI:57791"/>
    </ligand>
</feature>
<dbReference type="GO" id="GO:0008360">
    <property type="term" value="P:regulation of cell shape"/>
    <property type="evidence" value="ECO:0007669"/>
    <property type="project" value="UniProtKB-KW"/>
</dbReference>
<dbReference type="GO" id="GO:0004326">
    <property type="term" value="F:tetrahydrofolylpolyglutamate synthase activity"/>
    <property type="evidence" value="ECO:0007669"/>
    <property type="project" value="InterPro"/>
</dbReference>
<dbReference type="PROSITE" id="PS01011">
    <property type="entry name" value="FOLYLPOLYGLU_SYNT_1"/>
    <property type="match status" value="1"/>
</dbReference>
<dbReference type="InterPro" id="IPR036565">
    <property type="entry name" value="Mur-like_cat_sf"/>
</dbReference>
<evidence type="ECO:0000313" key="16">
    <source>
        <dbReference type="EMBL" id="QKQ24750.1"/>
    </source>
</evidence>
<evidence type="ECO:0000256" key="6">
    <source>
        <dbReference type="ARBA" id="ARBA00022840"/>
    </source>
</evidence>
<feature type="domain" description="Mur ligase central" evidence="15">
    <location>
        <begin position="102"/>
        <end position="289"/>
    </location>
</feature>
<comment type="PTM">
    <text evidence="11">Carboxylation is probably crucial for Mg(2+) binding and, consequently, for the gamma-phosphate positioning of ATP.</text>
</comment>
<dbReference type="Pfam" id="PF02875">
    <property type="entry name" value="Mur_ligase_C"/>
    <property type="match status" value="1"/>
</dbReference>
<feature type="binding site" evidence="11">
    <location>
        <begin position="144"/>
        <end position="145"/>
    </location>
    <ligand>
        <name>UDP-N-acetyl-alpha-D-muramoyl-L-alanyl-D-glutamate</name>
        <dbReference type="ChEBI" id="CHEBI:83900"/>
    </ligand>
</feature>
<keyword evidence="5 11" id="KW-0547">Nucleotide-binding</keyword>
<dbReference type="InterPro" id="IPR000713">
    <property type="entry name" value="Mur_ligase_N"/>
</dbReference>
<evidence type="ECO:0000256" key="5">
    <source>
        <dbReference type="ARBA" id="ARBA00022741"/>
    </source>
</evidence>
<dbReference type="Proteomes" id="UP000509429">
    <property type="component" value="Chromosome"/>
</dbReference>
<feature type="modified residue" description="N6-carboxylysine" evidence="11">
    <location>
        <position position="211"/>
    </location>
</feature>
<feature type="binding site" evidence="11">
    <location>
        <begin position="384"/>
        <end position="387"/>
    </location>
    <ligand>
        <name>meso-2,6-diaminopimelate</name>
        <dbReference type="ChEBI" id="CHEBI:57791"/>
    </ligand>
</feature>
<protein>
    <recommendedName>
        <fullName evidence="11">UDP-N-acetylmuramoyl-L-alanyl-D-glutamate--2,6-diaminopimelate ligase</fullName>
        <ecNumber evidence="11">6.3.2.13</ecNumber>
    </recommendedName>
    <alternativeName>
        <fullName evidence="11">Meso-A2pm-adding enzyme</fullName>
    </alternativeName>
    <alternativeName>
        <fullName evidence="11">Meso-diaminopimelate-adding enzyme</fullName>
    </alternativeName>
    <alternativeName>
        <fullName evidence="11">UDP-MurNAc-L-Ala-D-Glu:meso-diaminopimelate ligase</fullName>
    </alternativeName>
    <alternativeName>
        <fullName evidence="11">UDP-MurNAc-tripeptide synthetase</fullName>
    </alternativeName>
    <alternativeName>
        <fullName evidence="11">UDP-N-acetylmuramyl-tripeptide synthetase</fullName>
    </alternativeName>
</protein>
<dbReference type="InterPro" id="IPR036615">
    <property type="entry name" value="Mur_ligase_C_dom_sf"/>
</dbReference>
<evidence type="ECO:0000256" key="11">
    <source>
        <dbReference type="HAMAP-Rule" id="MF_00208"/>
    </source>
</evidence>
<keyword evidence="11" id="KW-0460">Magnesium</keyword>
<feature type="binding site" evidence="11">
    <location>
        <position position="179"/>
    </location>
    <ligand>
        <name>UDP-N-acetyl-alpha-D-muramoyl-L-alanyl-D-glutamate</name>
        <dbReference type="ChEBI" id="CHEBI:83900"/>
    </ligand>
</feature>
<keyword evidence="17" id="KW-1185">Reference proteome</keyword>
<keyword evidence="8 11" id="KW-0573">Peptidoglycan synthesis</keyword>
<comment type="catalytic activity">
    <reaction evidence="11">
        <text>UDP-N-acetyl-alpha-D-muramoyl-L-alanyl-D-glutamate + meso-2,6-diaminopimelate + ATP = UDP-N-acetyl-alpha-D-muramoyl-L-alanyl-gamma-D-glutamyl-meso-2,6-diaminopimelate + ADP + phosphate + H(+)</text>
        <dbReference type="Rhea" id="RHEA:23676"/>
        <dbReference type="ChEBI" id="CHEBI:15378"/>
        <dbReference type="ChEBI" id="CHEBI:30616"/>
        <dbReference type="ChEBI" id="CHEBI:43474"/>
        <dbReference type="ChEBI" id="CHEBI:57791"/>
        <dbReference type="ChEBI" id="CHEBI:83900"/>
        <dbReference type="ChEBI" id="CHEBI:83905"/>
        <dbReference type="ChEBI" id="CHEBI:456216"/>
        <dbReference type="EC" id="6.3.2.13"/>
    </reaction>
</comment>
<comment type="cofactor">
    <cofactor evidence="11">
        <name>Mg(2+)</name>
        <dbReference type="ChEBI" id="CHEBI:18420"/>
    </cofactor>
</comment>
<comment type="pathway">
    <text evidence="11 12">Cell wall biogenesis; peptidoglycan biosynthesis.</text>
</comment>
<dbReference type="Gene3D" id="3.40.1390.10">
    <property type="entry name" value="MurE/MurF, N-terminal domain"/>
    <property type="match status" value="1"/>
</dbReference>
<feature type="binding site" evidence="11">
    <location>
        <position position="26"/>
    </location>
    <ligand>
        <name>UDP-N-acetyl-alpha-D-muramoyl-L-alanyl-D-glutamate</name>
        <dbReference type="ChEBI" id="CHEBI:83900"/>
    </ligand>
</feature>
<dbReference type="UniPathway" id="UPA00219"/>
<dbReference type="GO" id="GO:0005524">
    <property type="term" value="F:ATP binding"/>
    <property type="evidence" value="ECO:0007669"/>
    <property type="project" value="UniProtKB-UniRule"/>
</dbReference>
<feature type="binding site" evidence="11">
    <location>
        <position position="171"/>
    </location>
    <ligand>
        <name>UDP-N-acetyl-alpha-D-muramoyl-L-alanyl-D-glutamate</name>
        <dbReference type="ChEBI" id="CHEBI:83900"/>
    </ligand>
</feature>
<dbReference type="SUPFAM" id="SSF53244">
    <property type="entry name" value="MurD-like peptide ligases, peptide-binding domain"/>
    <property type="match status" value="1"/>
</dbReference>
<feature type="domain" description="Mur ligase N-terminal catalytic" evidence="13">
    <location>
        <begin position="18"/>
        <end position="91"/>
    </location>
</feature>
<evidence type="ECO:0000256" key="4">
    <source>
        <dbReference type="ARBA" id="ARBA00022618"/>
    </source>
</evidence>
<reference evidence="16 17" key="1">
    <citation type="submission" date="2020-05" db="EMBL/GenBank/DDBJ databases">
        <title>Horizontal transmission and recombination maintain forever young bacterial symbiont genomes.</title>
        <authorList>
            <person name="Russell S.L."/>
            <person name="Pepper-Tunick E."/>
            <person name="Svedberg J."/>
            <person name="Byrne A."/>
            <person name="Ruelas Castillo J."/>
            <person name="Vollmers C."/>
            <person name="Beinart R.A."/>
            <person name="Corbett-Detig R."/>
        </authorList>
    </citation>
    <scope>NUCLEOTIDE SEQUENCE [LARGE SCALE GENOMIC DNA]</scope>
    <source>
        <strain evidence="16">JDF_Ridge</strain>
    </source>
</reference>
<name>A0A6N0HR92_9GAMM</name>
<dbReference type="EMBL" id="CP054490">
    <property type="protein sequence ID" value="QKQ24750.1"/>
    <property type="molecule type" value="Genomic_DNA"/>
</dbReference>
<evidence type="ECO:0000256" key="12">
    <source>
        <dbReference type="RuleBase" id="RU004135"/>
    </source>
</evidence>
<feature type="binding site" evidence="11">
    <location>
        <position position="143"/>
    </location>
    <ligand>
        <name>UDP-N-acetyl-alpha-D-muramoyl-L-alanyl-D-glutamate</name>
        <dbReference type="ChEBI" id="CHEBI:83900"/>
    </ligand>
</feature>
<keyword evidence="2 11" id="KW-0963">Cytoplasm</keyword>
<dbReference type="InterPro" id="IPR035911">
    <property type="entry name" value="MurE/MurF_N"/>
</dbReference>
<dbReference type="HAMAP" id="MF_00208">
    <property type="entry name" value="MurE"/>
    <property type="match status" value="1"/>
</dbReference>
<evidence type="ECO:0000313" key="17">
    <source>
        <dbReference type="Proteomes" id="UP000509429"/>
    </source>
</evidence>
<evidence type="ECO:0000259" key="15">
    <source>
        <dbReference type="Pfam" id="PF08245"/>
    </source>
</evidence>
<dbReference type="GO" id="GO:0071555">
    <property type="term" value="P:cell wall organization"/>
    <property type="evidence" value="ECO:0007669"/>
    <property type="project" value="UniProtKB-KW"/>
</dbReference>
<keyword evidence="7 11" id="KW-0133">Cell shape</keyword>
<dbReference type="InterPro" id="IPR013221">
    <property type="entry name" value="Mur_ligase_cen"/>
</dbReference>
<dbReference type="GO" id="GO:0051301">
    <property type="term" value="P:cell division"/>
    <property type="evidence" value="ECO:0007669"/>
    <property type="project" value="UniProtKB-KW"/>
</dbReference>
<evidence type="ECO:0000256" key="8">
    <source>
        <dbReference type="ARBA" id="ARBA00022984"/>
    </source>
</evidence>
<dbReference type="SUPFAM" id="SSF53623">
    <property type="entry name" value="MurD-like peptide ligases, catalytic domain"/>
    <property type="match status" value="1"/>
</dbReference>
<dbReference type="NCBIfam" id="NF001126">
    <property type="entry name" value="PRK00139.1-4"/>
    <property type="match status" value="1"/>
</dbReference>
<dbReference type="InterPro" id="IPR005761">
    <property type="entry name" value="UDP-N-AcMur-Glu-dNH2Pim_ligase"/>
</dbReference>
<feature type="binding site" evidence="11">
    <location>
        <begin position="104"/>
        <end position="110"/>
    </location>
    <ligand>
        <name>ATP</name>
        <dbReference type="ChEBI" id="CHEBI:30616"/>
    </ligand>
</feature>
<dbReference type="PANTHER" id="PTHR23135">
    <property type="entry name" value="MUR LIGASE FAMILY MEMBER"/>
    <property type="match status" value="1"/>
</dbReference>
<dbReference type="GO" id="GO:0009252">
    <property type="term" value="P:peptidoglycan biosynthetic process"/>
    <property type="evidence" value="ECO:0007669"/>
    <property type="project" value="UniProtKB-UniRule"/>
</dbReference>
<evidence type="ECO:0000259" key="13">
    <source>
        <dbReference type="Pfam" id="PF01225"/>
    </source>
</evidence>
<evidence type="ECO:0000256" key="9">
    <source>
        <dbReference type="ARBA" id="ARBA00023306"/>
    </source>
</evidence>
<dbReference type="AlphaFoldDB" id="A0A6N0HR92"/>
<dbReference type="RefSeq" id="WP_174606186.1">
    <property type="nucleotide sequence ID" value="NZ_CP054490.1"/>
</dbReference>
<evidence type="ECO:0000259" key="14">
    <source>
        <dbReference type="Pfam" id="PF02875"/>
    </source>
</evidence>
<dbReference type="Gene3D" id="3.40.1190.10">
    <property type="entry name" value="Mur-like, catalytic domain"/>
    <property type="match status" value="1"/>
</dbReference>
<accession>A0A6N0HR92</accession>
<keyword evidence="10 11" id="KW-0961">Cell wall biogenesis/degradation</keyword>
<evidence type="ECO:0000256" key="2">
    <source>
        <dbReference type="ARBA" id="ARBA00022490"/>
    </source>
</evidence>
<comment type="caution">
    <text evidence="11">Lacks conserved residue(s) required for the propagation of feature annotation.</text>
</comment>
<evidence type="ECO:0000256" key="10">
    <source>
        <dbReference type="ARBA" id="ARBA00023316"/>
    </source>
</evidence>
<dbReference type="EC" id="6.3.2.13" evidence="11"/>
<dbReference type="GO" id="GO:0005737">
    <property type="term" value="C:cytoplasm"/>
    <property type="evidence" value="ECO:0007669"/>
    <property type="project" value="UniProtKB-SubCell"/>
</dbReference>
<gene>
    <name evidence="11" type="primary">murE</name>
    <name evidence="16" type="ORF">HUE58_06670</name>
</gene>
<comment type="subcellular location">
    <subcellularLocation>
        <location evidence="11 12">Cytoplasm</location>
    </subcellularLocation>
</comment>
<dbReference type="KEGG" id="reo:HUE58_06670"/>
<evidence type="ECO:0000256" key="3">
    <source>
        <dbReference type="ARBA" id="ARBA00022598"/>
    </source>
</evidence>
<evidence type="ECO:0000256" key="7">
    <source>
        <dbReference type="ARBA" id="ARBA00022960"/>
    </source>
</evidence>
<dbReference type="InterPro" id="IPR004101">
    <property type="entry name" value="Mur_ligase_C"/>
</dbReference>
<organism evidence="16 17">
    <name type="scientific">Candidatus Ruthia endofausta</name>
    <dbReference type="NCBI Taxonomy" id="2738852"/>
    <lineage>
        <taxon>Bacteria</taxon>
        <taxon>Pseudomonadati</taxon>
        <taxon>Pseudomonadota</taxon>
        <taxon>Gammaproteobacteria</taxon>
        <taxon>Candidatus Pseudothioglobaceae</taxon>
        <taxon>Candidatus Ruthturnera</taxon>
    </lineage>
</organism>
<feature type="binding site" evidence="11">
    <location>
        <position position="24"/>
    </location>
    <ligand>
        <name>UDP-N-acetyl-alpha-D-muramoyl-L-alanyl-D-glutamate</name>
        <dbReference type="ChEBI" id="CHEBI:83900"/>
    </ligand>
</feature>
<dbReference type="Pfam" id="PF08245">
    <property type="entry name" value="Mur_ligase_M"/>
    <property type="match status" value="1"/>
</dbReference>
<dbReference type="Pfam" id="PF01225">
    <property type="entry name" value="Mur_ligase"/>
    <property type="match status" value="1"/>
</dbReference>
<keyword evidence="6 11" id="KW-0067">ATP-binding</keyword>
<dbReference type="GO" id="GO:0000287">
    <property type="term" value="F:magnesium ion binding"/>
    <property type="evidence" value="ECO:0007669"/>
    <property type="project" value="UniProtKB-UniRule"/>
</dbReference>
<dbReference type="Gene3D" id="3.90.190.20">
    <property type="entry name" value="Mur ligase, C-terminal domain"/>
    <property type="match status" value="1"/>
</dbReference>
<dbReference type="GO" id="GO:0008765">
    <property type="term" value="F:UDP-N-acetylmuramoylalanyl-D-glutamate-2,6-diaminopimelate ligase activity"/>
    <property type="evidence" value="ECO:0007669"/>
    <property type="project" value="UniProtKB-UniRule"/>
</dbReference>
<dbReference type="NCBIfam" id="TIGR01085">
    <property type="entry name" value="murE"/>
    <property type="match status" value="1"/>
</dbReference>
<feature type="short sequence motif" description="Meso-diaminopimelate recognition motif" evidence="11">
    <location>
        <begin position="384"/>
        <end position="387"/>
    </location>
</feature>
<keyword evidence="4 11" id="KW-0132">Cell division</keyword>
<feature type="binding site" evidence="11">
    <location>
        <position position="360"/>
    </location>
    <ligand>
        <name>meso-2,6-diaminopimelate</name>
        <dbReference type="ChEBI" id="CHEBI:57791"/>
    </ligand>
</feature>
<feature type="binding site" evidence="11">
    <location>
        <position position="177"/>
    </location>
    <ligand>
        <name>UDP-N-acetyl-alpha-D-muramoyl-L-alanyl-D-glutamate</name>
        <dbReference type="ChEBI" id="CHEBI:83900"/>
    </ligand>
</feature>
<dbReference type="InterPro" id="IPR018109">
    <property type="entry name" value="Folylpolyglutamate_synth_CS"/>
</dbReference>
<sequence length="464" mass="51522">MNISQLLTNIVQTKTDIEIKGLCLNTQNAQPGDLFIALQGESAHGADYINQAIDKGCVAILVDSKEIECAIPSICVDNLSQYLQTLASTFYSNATKVNIVGITGTNGKTSVAYFISQLLTKLGVKNGLIGTLGITHSGQLSFNTTPDILTLYRVLNDYYQNDIKYAVLEVSSHALAQNRIAGLNIKQAIFTNLTQDHLDYHHTLDEYQATKQKLFALDCVESVILNQEDSHYKHFLNTAKGKKQTSYSLSDFDSVKTIEQGFLVQLDHYIFEIPFLGTFNLLNVLAALSSVEALGFKRDDIIPLFYQLSPPPGRMQKVNPHLAWIDYAHTPDAIENAITTLKKHYPNFKIRIVFGCGGNRDKDKRAKIGKIASKLADTIILTNDNPRSEDPKSIISNILSGIDDSYKLDIIEDRQLAIETAMTTLKKNECLLIAGKGHETTQQFSDKVIYLNDLKIAQNSIKVT</sequence>
<feature type="domain" description="Mur ligase C-terminal" evidence="14">
    <location>
        <begin position="313"/>
        <end position="437"/>
    </location>
</feature>
<evidence type="ECO:0000256" key="1">
    <source>
        <dbReference type="ARBA" id="ARBA00005898"/>
    </source>
</evidence>
<dbReference type="SUPFAM" id="SSF63418">
    <property type="entry name" value="MurE/MurF N-terminal domain"/>
    <property type="match status" value="1"/>
</dbReference>
<keyword evidence="3 11" id="KW-0436">Ligase</keyword>
<proteinExistence type="inferred from homology"/>
<feature type="binding site" evidence="11">
    <location>
        <position position="439"/>
    </location>
    <ligand>
        <name>meso-2,6-diaminopimelate</name>
        <dbReference type="ChEBI" id="CHEBI:57791"/>
    </ligand>
</feature>
<comment type="similarity">
    <text evidence="1 11">Belongs to the MurCDEF family. MurE subfamily.</text>
</comment>
<dbReference type="PANTHER" id="PTHR23135:SF4">
    <property type="entry name" value="UDP-N-ACETYLMURAMOYL-L-ALANYL-D-GLUTAMATE--2,6-DIAMINOPIMELATE LIGASE MURE HOMOLOG, CHLOROPLASTIC"/>
    <property type="match status" value="1"/>
</dbReference>
<keyword evidence="9 11" id="KW-0131">Cell cycle</keyword>